<dbReference type="InterPro" id="IPR016181">
    <property type="entry name" value="Acyl_CoA_acyltransferase"/>
</dbReference>
<dbReference type="Proteomes" id="UP000008467">
    <property type="component" value="Chromosome"/>
</dbReference>
<keyword evidence="3" id="KW-1185">Reference proteome</keyword>
<protein>
    <submittedName>
        <fullName evidence="2">GCN5-related N-acetyltransferase</fullName>
    </submittedName>
</protein>
<dbReference type="KEGG" id="cle:Clole_3248"/>
<feature type="domain" description="N-acetyltransferase" evidence="1">
    <location>
        <begin position="11"/>
        <end position="146"/>
    </location>
</feature>
<dbReference type="PROSITE" id="PS51186">
    <property type="entry name" value="GNAT"/>
    <property type="match status" value="1"/>
</dbReference>
<dbReference type="AlphaFoldDB" id="F2JQ06"/>
<dbReference type="HOGENOM" id="CLU_081766_0_1_9"/>
<dbReference type="Gene3D" id="3.40.630.30">
    <property type="match status" value="1"/>
</dbReference>
<evidence type="ECO:0000313" key="3">
    <source>
        <dbReference type="Proteomes" id="UP000008467"/>
    </source>
</evidence>
<dbReference type="eggNOG" id="COG0456">
    <property type="taxonomic scope" value="Bacteria"/>
</dbReference>
<organism evidence="2 3">
    <name type="scientific">Cellulosilyticum lentocellum (strain ATCC 49066 / DSM 5427 / NCIMB 11756 / RHM5)</name>
    <name type="common">Clostridium lentocellum</name>
    <dbReference type="NCBI Taxonomy" id="642492"/>
    <lineage>
        <taxon>Bacteria</taxon>
        <taxon>Bacillati</taxon>
        <taxon>Bacillota</taxon>
        <taxon>Clostridia</taxon>
        <taxon>Lachnospirales</taxon>
        <taxon>Cellulosilyticaceae</taxon>
        <taxon>Cellulosilyticum</taxon>
    </lineage>
</organism>
<gene>
    <name evidence="2" type="ordered locus">Clole_3248</name>
</gene>
<dbReference type="GO" id="GO:0016747">
    <property type="term" value="F:acyltransferase activity, transferring groups other than amino-acyl groups"/>
    <property type="evidence" value="ECO:0007669"/>
    <property type="project" value="InterPro"/>
</dbReference>
<proteinExistence type="predicted"/>
<evidence type="ECO:0000313" key="2">
    <source>
        <dbReference type="EMBL" id="ADZ84941.1"/>
    </source>
</evidence>
<name>F2JQ06_CELLD</name>
<sequence>MGKSMKYRYVVDYKEDKVLRESFNTLAIKTFDINFNSWYEKGLWGDQYIPYSLVDHNKVIANISVNLMRFQQDGIAKNYIQLGTVMTDEAYRGQGLSRFLMEQILVEYKDKVDGIYLFGNDSVLEFYPKFGFKPAKEYQYSKKVCTKGNMKTAQKVDMSECSNWEKLFTASKTAELNGRLAMSNQGLLGFWITGYKKNSIYYMPEQKAYVIADIENEVLTLHEIFAGQRLALDEVITAFGSGIKEVILGFTPYEIGGYTIKPYHEEDCTLFIIGDNLKIVEEQKLMFPTVSHA</sequence>
<evidence type="ECO:0000259" key="1">
    <source>
        <dbReference type="PROSITE" id="PS51186"/>
    </source>
</evidence>
<accession>F2JQ06</accession>
<reference evidence="2 3" key="1">
    <citation type="journal article" date="2011" name="J. Bacteriol.">
        <title>Complete genome sequence of the cellulose-degrading bacterium Cellulosilyticum lentocellum.</title>
        <authorList>
            <consortium name="US DOE Joint Genome Institute"/>
            <person name="Miller D.A."/>
            <person name="Suen G."/>
            <person name="Bruce D."/>
            <person name="Copeland A."/>
            <person name="Cheng J.F."/>
            <person name="Detter C."/>
            <person name="Goodwin L.A."/>
            <person name="Han C.S."/>
            <person name="Hauser L.J."/>
            <person name="Land M.L."/>
            <person name="Lapidus A."/>
            <person name="Lucas S."/>
            <person name="Meincke L."/>
            <person name="Pitluck S."/>
            <person name="Tapia R."/>
            <person name="Teshima H."/>
            <person name="Woyke T."/>
            <person name="Fox B.G."/>
            <person name="Angert E.R."/>
            <person name="Currie C.R."/>
        </authorList>
    </citation>
    <scope>NUCLEOTIDE SEQUENCE [LARGE SCALE GENOMIC DNA]</scope>
    <source>
        <strain evidence="3">ATCC 49066 / DSM 5427 / NCIMB 11756 / RHM5</strain>
    </source>
</reference>
<dbReference type="EMBL" id="CP002582">
    <property type="protein sequence ID" value="ADZ84941.1"/>
    <property type="molecule type" value="Genomic_DNA"/>
</dbReference>
<dbReference type="InterPro" id="IPR000182">
    <property type="entry name" value="GNAT_dom"/>
</dbReference>
<dbReference type="CDD" id="cd04301">
    <property type="entry name" value="NAT_SF"/>
    <property type="match status" value="1"/>
</dbReference>
<dbReference type="Pfam" id="PF00583">
    <property type="entry name" value="Acetyltransf_1"/>
    <property type="match status" value="1"/>
</dbReference>
<dbReference type="SUPFAM" id="SSF55729">
    <property type="entry name" value="Acyl-CoA N-acyltransferases (Nat)"/>
    <property type="match status" value="1"/>
</dbReference>
<dbReference type="STRING" id="642492.Clole_3248"/>
<keyword evidence="2" id="KW-0808">Transferase</keyword>